<feature type="region of interest" description="Disordered" evidence="1">
    <location>
        <begin position="454"/>
        <end position="493"/>
    </location>
</feature>
<reference evidence="2 3" key="1">
    <citation type="journal article" date="2013" name="BMC Genomics">
        <title>Genome sequencing and comparative genomics of honey bee microsporidia, Nosema apis reveal novel insights into host-parasite interactions.</title>
        <authorList>
            <person name="Chen Yp."/>
            <person name="Pettis J.S."/>
            <person name="Zhao Y."/>
            <person name="Liu X."/>
            <person name="Tallon L.J."/>
            <person name="Sadzewicz L.D."/>
            <person name="Li R."/>
            <person name="Zheng H."/>
            <person name="Huang S."/>
            <person name="Zhang X."/>
            <person name="Hamilton M.C."/>
            <person name="Pernal S.F."/>
            <person name="Melathopoulos A.P."/>
            <person name="Yan X."/>
            <person name="Evans J.D."/>
        </authorList>
    </citation>
    <scope>NUCLEOTIDE SEQUENCE [LARGE SCALE GENOMIC DNA]</scope>
    <source>
        <strain evidence="2 3">BRL 01</strain>
    </source>
</reference>
<evidence type="ECO:0000313" key="3">
    <source>
        <dbReference type="Proteomes" id="UP000053780"/>
    </source>
</evidence>
<dbReference type="VEuPathDB" id="MicrosporidiaDB:NAPIS_ORF01197"/>
<accession>T0MD97</accession>
<gene>
    <name evidence="2" type="ORF">NAPIS_ORF01197</name>
</gene>
<feature type="compositionally biased region" description="Basic and acidic residues" evidence="1">
    <location>
        <begin position="463"/>
        <end position="473"/>
    </location>
</feature>
<dbReference type="OrthoDB" id="2195396at2759"/>
<name>T0MD97_9MICR</name>
<proteinExistence type="predicted"/>
<sequence>MNLSQLSIYMDKDPTPYIQEYKKQIQSLTHLVNLKTQPDKLIRQTVDFLLRYSFLDNTLPQIILNIIPNINSYKLKTNLISSLFIMVHKKLITSYDLILIILENITDCPKYINAIKPLIKSTDKQLIINYYKTGTDKQKLFCYYFICTKFQEETDLICKGLFENSKIKKFCLNYLIESGFKLNKFYFNKLFNDINKLDSRENTILKMKVYCKCEDGKSIVPLALSMIDVSKDDIKELMNVVVDGCRVDDVLSVVKGIRKLFCCPYKEEEIVCYGMNLLREIYLKFCGKSKCDEDSSEEYNEYNDGGDGCIDGDDSEEYNECIDGKDGCIDGGDGCIDGDDSEEYNECFDGGDSIDEYNDNECINSRYIGDNTSDNIKYNNENNKSNNINAKNNEDTKNTLILLKDDILNCVECFKGMKSKSINYSYRSVINAIKNKKHNNREIDFIRKKLSKEERKEKYKKVLSKEEKKEMYMRKSKRKFKLSKKNIRNKKNK</sequence>
<dbReference type="EMBL" id="KE647164">
    <property type="protein sequence ID" value="EQB61216.1"/>
    <property type="molecule type" value="Genomic_DNA"/>
</dbReference>
<keyword evidence="3" id="KW-1185">Reference proteome</keyword>
<dbReference type="HOGENOM" id="CLU_624084_0_0_1"/>
<evidence type="ECO:0000256" key="1">
    <source>
        <dbReference type="SAM" id="MobiDB-lite"/>
    </source>
</evidence>
<organism evidence="2 3">
    <name type="scientific">Vairimorpha apis BRL 01</name>
    <dbReference type="NCBI Taxonomy" id="1037528"/>
    <lineage>
        <taxon>Eukaryota</taxon>
        <taxon>Fungi</taxon>
        <taxon>Fungi incertae sedis</taxon>
        <taxon>Microsporidia</taxon>
        <taxon>Nosematidae</taxon>
        <taxon>Vairimorpha</taxon>
    </lineage>
</organism>
<evidence type="ECO:0008006" key="4">
    <source>
        <dbReference type="Google" id="ProtNLM"/>
    </source>
</evidence>
<evidence type="ECO:0000313" key="2">
    <source>
        <dbReference type="EMBL" id="EQB61216.1"/>
    </source>
</evidence>
<feature type="compositionally biased region" description="Basic residues" evidence="1">
    <location>
        <begin position="474"/>
        <end position="493"/>
    </location>
</feature>
<protein>
    <recommendedName>
        <fullName evidence="4">Protein SDA1</fullName>
    </recommendedName>
</protein>
<dbReference type="Proteomes" id="UP000053780">
    <property type="component" value="Unassembled WGS sequence"/>
</dbReference>
<dbReference type="AlphaFoldDB" id="T0MD97"/>